<dbReference type="GO" id="GO:0005829">
    <property type="term" value="C:cytosol"/>
    <property type="evidence" value="ECO:0007669"/>
    <property type="project" value="TreeGrafter"/>
</dbReference>
<dbReference type="GO" id="GO:0008237">
    <property type="term" value="F:metallopeptidase activity"/>
    <property type="evidence" value="ECO:0007669"/>
    <property type="project" value="InterPro"/>
</dbReference>
<dbReference type="SUPFAM" id="SSF111283">
    <property type="entry name" value="Putative modulator of DNA gyrase, PmbA/TldD"/>
    <property type="match status" value="1"/>
</dbReference>
<dbReference type="InterPro" id="IPR051463">
    <property type="entry name" value="Peptidase_U62_metallo"/>
</dbReference>
<name>X1T9H4_9ZZZZ</name>
<protein>
    <recommendedName>
        <fullName evidence="2">Peptidase C69</fullName>
    </recommendedName>
</protein>
<comment type="caution">
    <text evidence="1">The sequence shown here is derived from an EMBL/GenBank/DDBJ whole genome shotgun (WGS) entry which is preliminary data.</text>
</comment>
<accession>X1T9H4</accession>
<dbReference type="AlphaFoldDB" id="X1T9H4"/>
<evidence type="ECO:0008006" key="2">
    <source>
        <dbReference type="Google" id="ProtNLM"/>
    </source>
</evidence>
<feature type="non-terminal residue" evidence="1">
    <location>
        <position position="97"/>
    </location>
</feature>
<evidence type="ECO:0000313" key="1">
    <source>
        <dbReference type="EMBL" id="GAI76664.1"/>
    </source>
</evidence>
<sequence length="97" mass="10425">MNPEGGIAAYAIGEGDFQKRSYPSSFGGDYATRGYEFIEEMNLLENAERVAEEANQLLAALPAPEGIMDIVLGGSQLALQVHESCGHPVELDRVLGK</sequence>
<dbReference type="PANTHER" id="PTHR30624">
    <property type="entry name" value="UNCHARACTERIZED PROTEIN TLDD AND PMBA"/>
    <property type="match status" value="1"/>
</dbReference>
<reference evidence="1" key="1">
    <citation type="journal article" date="2014" name="Front. Microbiol.">
        <title>High frequency of phylogenetically diverse reductive dehalogenase-homologous genes in deep subseafloor sedimentary metagenomes.</title>
        <authorList>
            <person name="Kawai M."/>
            <person name="Futagami T."/>
            <person name="Toyoda A."/>
            <person name="Takaki Y."/>
            <person name="Nishi S."/>
            <person name="Hori S."/>
            <person name="Arai W."/>
            <person name="Tsubouchi T."/>
            <person name="Morono Y."/>
            <person name="Uchiyama I."/>
            <person name="Ito T."/>
            <person name="Fujiyama A."/>
            <person name="Inagaki F."/>
            <person name="Takami H."/>
        </authorList>
    </citation>
    <scope>NUCLEOTIDE SEQUENCE</scope>
    <source>
        <strain evidence="1">Expedition CK06-06</strain>
    </source>
</reference>
<gene>
    <name evidence="1" type="ORF">S12H4_11543</name>
</gene>
<dbReference type="EMBL" id="BARW01005208">
    <property type="protein sequence ID" value="GAI76664.1"/>
    <property type="molecule type" value="Genomic_DNA"/>
</dbReference>
<dbReference type="PANTHER" id="PTHR30624:SF10">
    <property type="entry name" value="CONSERVED PROTEIN"/>
    <property type="match status" value="1"/>
</dbReference>
<proteinExistence type="predicted"/>
<dbReference type="InterPro" id="IPR036059">
    <property type="entry name" value="TldD/PmbA_sf"/>
</dbReference>
<dbReference type="GO" id="GO:0006508">
    <property type="term" value="P:proteolysis"/>
    <property type="evidence" value="ECO:0007669"/>
    <property type="project" value="InterPro"/>
</dbReference>
<organism evidence="1">
    <name type="scientific">marine sediment metagenome</name>
    <dbReference type="NCBI Taxonomy" id="412755"/>
    <lineage>
        <taxon>unclassified sequences</taxon>
        <taxon>metagenomes</taxon>
        <taxon>ecological metagenomes</taxon>
    </lineage>
</organism>